<evidence type="ECO:0000313" key="3">
    <source>
        <dbReference type="EMBL" id="CAD7257641.1"/>
    </source>
</evidence>
<feature type="domain" description="Essential protein Yae1 N-terminal" evidence="2">
    <location>
        <begin position="264"/>
        <end position="297"/>
    </location>
</feature>
<protein>
    <recommendedName>
        <fullName evidence="2">Essential protein Yae1 N-terminal domain-containing protein</fullName>
    </recommendedName>
</protein>
<name>A0A7R9ANY8_TIMSH</name>
<feature type="region of interest" description="Disordered" evidence="1">
    <location>
        <begin position="62"/>
        <end position="83"/>
    </location>
</feature>
<proteinExistence type="predicted"/>
<evidence type="ECO:0000259" key="2">
    <source>
        <dbReference type="Pfam" id="PF09811"/>
    </source>
</evidence>
<dbReference type="Pfam" id="PF09811">
    <property type="entry name" value="Yae1_N"/>
    <property type="match status" value="1"/>
</dbReference>
<feature type="region of interest" description="Disordered" evidence="1">
    <location>
        <begin position="17"/>
        <end position="40"/>
    </location>
</feature>
<dbReference type="EMBL" id="OC000547">
    <property type="protein sequence ID" value="CAD7257641.1"/>
    <property type="molecule type" value="Genomic_DNA"/>
</dbReference>
<reference evidence="3" key="1">
    <citation type="submission" date="2020-11" db="EMBL/GenBank/DDBJ databases">
        <authorList>
            <person name="Tran Van P."/>
        </authorList>
    </citation>
    <scope>NUCLEOTIDE SEQUENCE</scope>
</reference>
<dbReference type="AlphaFoldDB" id="A0A7R9ANY8"/>
<gene>
    <name evidence="3" type="ORF">TSIB3V08_LOCUS1898</name>
</gene>
<accession>A0A7R9ANY8</accession>
<dbReference type="InterPro" id="IPR019191">
    <property type="entry name" value="Essential_protein_Yae1_N"/>
</dbReference>
<sequence length="419" mass="46157">MKIDLNATESEDQHVMINLSNSQESHHPTEEPLPEERYDDRRKWLTMDRMQSDTITMLSRAFPPELAPPSDRPITRGLETQPPDSRLLRFTSTQLCLTAILGLPPLLIPSLRDCPSGVAQWGPRGGVLNSYPRIAGTHYQPLSACPGASLLTYSYARTPPSIQFAQGRPDRIFGDLSVPGGGKDSLMHTYMKRARAQSASLPPYVGMVPYAWAPIGGQSQHVLKLTSSGIQTQWNTAFHIPEGGSRAKVSMLINLVFILIGKTGFREGAAAGWDLTFQEGFNKGYIEGFDAGFSLGAVSTHISDLDNQLNTDTRLDQASRGVCQKKCTRICVKEESKPFWGKNLLSTPEQDSNRVLRSSIVYCESSTLDHAVTEAANVSYFSTLNPLLYPGWGQIDESPIGVGIPPPGEAPYRRFRSVY</sequence>
<organism evidence="3">
    <name type="scientific">Timema shepardi</name>
    <name type="common">Walking stick</name>
    <dbReference type="NCBI Taxonomy" id="629360"/>
    <lineage>
        <taxon>Eukaryota</taxon>
        <taxon>Metazoa</taxon>
        <taxon>Ecdysozoa</taxon>
        <taxon>Arthropoda</taxon>
        <taxon>Hexapoda</taxon>
        <taxon>Insecta</taxon>
        <taxon>Pterygota</taxon>
        <taxon>Neoptera</taxon>
        <taxon>Polyneoptera</taxon>
        <taxon>Phasmatodea</taxon>
        <taxon>Timematodea</taxon>
        <taxon>Timematoidea</taxon>
        <taxon>Timematidae</taxon>
        <taxon>Timema</taxon>
    </lineage>
</organism>
<feature type="compositionally biased region" description="Basic and acidic residues" evidence="1">
    <location>
        <begin position="24"/>
        <end position="40"/>
    </location>
</feature>
<evidence type="ECO:0000256" key="1">
    <source>
        <dbReference type="SAM" id="MobiDB-lite"/>
    </source>
</evidence>